<dbReference type="SMART" id="SM00805">
    <property type="entry name" value="AGTRAP"/>
    <property type="match status" value="1"/>
</dbReference>
<keyword evidence="8" id="KW-1185">Reference proteome</keyword>
<dbReference type="EMBL" id="JAAWVN010010977">
    <property type="protein sequence ID" value="MBN3291124.1"/>
    <property type="molecule type" value="Genomic_DNA"/>
</dbReference>
<evidence type="ECO:0000256" key="3">
    <source>
        <dbReference type="ARBA" id="ARBA00022729"/>
    </source>
</evidence>
<name>A0ABS2YY42_POLSE</name>
<keyword evidence="3" id="KW-0732">Signal</keyword>
<reference evidence="7" key="1">
    <citation type="journal article" date="2021" name="Cell">
        <title>Tracing the genetic footprints of vertebrate landing in non-teleost ray-finned fishes.</title>
        <authorList>
            <person name="Bi X."/>
            <person name="Wang K."/>
            <person name="Yang L."/>
            <person name="Pan H."/>
            <person name="Jiang H."/>
            <person name="Wei Q."/>
            <person name="Fang M."/>
            <person name="Yu H."/>
            <person name="Zhu C."/>
            <person name="Cai Y."/>
            <person name="He Y."/>
            <person name="Gan X."/>
            <person name="Zeng H."/>
            <person name="Yu D."/>
            <person name="Zhu Y."/>
            <person name="Jiang H."/>
            <person name="Qiu Q."/>
            <person name="Yang H."/>
            <person name="Zhang Y.E."/>
            <person name="Wang W."/>
            <person name="Zhu M."/>
            <person name="He S."/>
            <person name="Zhang G."/>
        </authorList>
    </citation>
    <scope>NUCLEOTIDE SEQUENCE</scope>
    <source>
        <strain evidence="7">Bchr_001</strain>
    </source>
</reference>
<evidence type="ECO:0000256" key="2">
    <source>
        <dbReference type="ARBA" id="ARBA00022525"/>
    </source>
</evidence>
<dbReference type="PANTHER" id="PTHR28610">
    <property type="entry name" value="DRAXIN"/>
    <property type="match status" value="1"/>
</dbReference>
<dbReference type="InterPro" id="IPR009436">
    <property type="entry name" value="AGTRAP"/>
</dbReference>
<organism evidence="7 8">
    <name type="scientific">Polypterus senegalus</name>
    <name type="common">Senegal bichir</name>
    <dbReference type="NCBI Taxonomy" id="55291"/>
    <lineage>
        <taxon>Eukaryota</taxon>
        <taxon>Metazoa</taxon>
        <taxon>Chordata</taxon>
        <taxon>Craniata</taxon>
        <taxon>Vertebrata</taxon>
        <taxon>Euteleostomi</taxon>
        <taxon>Actinopterygii</taxon>
        <taxon>Polypteriformes</taxon>
        <taxon>Polypteridae</taxon>
        <taxon>Polypterus</taxon>
    </lineage>
</organism>
<feature type="compositionally biased region" description="Basic residues" evidence="5">
    <location>
        <begin position="187"/>
        <end position="207"/>
    </location>
</feature>
<feature type="region of interest" description="Disordered" evidence="5">
    <location>
        <begin position="80"/>
        <end position="137"/>
    </location>
</feature>
<evidence type="ECO:0000313" key="7">
    <source>
        <dbReference type="EMBL" id="MBN3291124.1"/>
    </source>
</evidence>
<dbReference type="InterPro" id="IPR029094">
    <property type="entry name" value="Draxin"/>
</dbReference>
<feature type="compositionally biased region" description="Low complexity" evidence="5">
    <location>
        <begin position="239"/>
        <end position="250"/>
    </location>
</feature>
<feature type="transmembrane region" description="Helical" evidence="6">
    <location>
        <begin position="440"/>
        <end position="465"/>
    </location>
</feature>
<evidence type="ECO:0000313" key="8">
    <source>
        <dbReference type="Proteomes" id="UP001166052"/>
    </source>
</evidence>
<feature type="compositionally biased region" description="Polar residues" evidence="5">
    <location>
        <begin position="528"/>
        <end position="541"/>
    </location>
</feature>
<dbReference type="PANTHER" id="PTHR28610:SF1">
    <property type="entry name" value="DRAXIN"/>
    <property type="match status" value="1"/>
</dbReference>
<dbReference type="Pfam" id="PF15550">
    <property type="entry name" value="Draxin"/>
    <property type="match status" value="1"/>
</dbReference>
<keyword evidence="6" id="KW-0472">Membrane</keyword>
<proteinExistence type="predicted"/>
<keyword evidence="4" id="KW-0325">Glycoprotein</keyword>
<keyword evidence="2" id="KW-0964">Secreted</keyword>
<feature type="region of interest" description="Disordered" evidence="5">
    <location>
        <begin position="229"/>
        <end position="282"/>
    </location>
</feature>
<gene>
    <name evidence="7" type="primary">Draxin</name>
    <name evidence="7" type="ORF">GTO92_0012230</name>
</gene>
<feature type="transmembrane region" description="Helical" evidence="6">
    <location>
        <begin position="416"/>
        <end position="433"/>
    </location>
</feature>
<feature type="region of interest" description="Disordered" evidence="5">
    <location>
        <begin position="520"/>
        <end position="541"/>
    </location>
</feature>
<keyword evidence="6" id="KW-0812">Transmembrane</keyword>
<keyword evidence="1" id="KW-0217">Developmental protein</keyword>
<evidence type="ECO:0000256" key="6">
    <source>
        <dbReference type="SAM" id="Phobius"/>
    </source>
</evidence>
<evidence type="ECO:0000256" key="1">
    <source>
        <dbReference type="ARBA" id="ARBA00022473"/>
    </source>
</evidence>
<feature type="transmembrane region" description="Helical" evidence="6">
    <location>
        <begin position="471"/>
        <end position="494"/>
    </location>
</feature>
<keyword evidence="6" id="KW-1133">Transmembrane helix</keyword>
<sequence length="541" mass="60184">MISGGARALMLLSNRPQEGGPSSDSWDAERAAWSHCDACWSIVEMMDSFSYCLLPALLFVLLLVPINSFELEQINTRKASSSQQVSSGNSLQSFQNPDLWHHPLQSSHRRRQGVSPTTGRKDKSQAGMPPTGTKQLSRLDDDAAGLESLSHGHQERRPAGLQDGSEGVFMGFGIPFHDSDNHAPGSGRKHKEHKKHGRKDKNKHSKGRYTEPEFSPLNKEVEVFGAIPSRHPNVEEEVPSMTTSSSSPSSNQVTATVSEEPLAMSSAAPQTQRPSETRVRPDGEVMPTLDMALFDWTDYEDLKPDVWPSPKKKDKRRSKNLSSGNVTIGIEAEAEPCDHHLDCLPGSCCDLRQHVCNPHNRGLNNKCYDDCMCEEGDPHKIKEGNSILVPHFECAIVLVHWLLTVWSCIIPWLPDSFLWSNFTVLAIGVWAIAQRDSVDAIIMLLIGMLLTIITDIINISLYFGIHPPSDTFRFSAGMAILSLLLKPASCFFIYQMYRERGGEYNINFGLPTVNRDRDSYESIDRQDSSLPPTDSTGPRAY</sequence>
<accession>A0ABS2YY42</accession>
<evidence type="ECO:0000256" key="4">
    <source>
        <dbReference type="ARBA" id="ARBA00023180"/>
    </source>
</evidence>
<feature type="non-terminal residue" evidence="7">
    <location>
        <position position="541"/>
    </location>
</feature>
<protein>
    <submittedName>
        <fullName evidence="7">DRAXI protein</fullName>
    </submittedName>
</protein>
<feature type="region of interest" description="Disordered" evidence="5">
    <location>
        <begin position="149"/>
        <end position="216"/>
    </location>
</feature>
<feature type="non-terminal residue" evidence="7">
    <location>
        <position position="1"/>
    </location>
</feature>
<feature type="compositionally biased region" description="Low complexity" evidence="5">
    <location>
        <begin position="80"/>
        <end position="93"/>
    </location>
</feature>
<comment type="caution">
    <text evidence="7">The sequence shown here is derived from an EMBL/GenBank/DDBJ whole genome shotgun (WGS) entry which is preliminary data.</text>
</comment>
<evidence type="ECO:0000256" key="5">
    <source>
        <dbReference type="SAM" id="MobiDB-lite"/>
    </source>
</evidence>
<dbReference type="Pfam" id="PF06396">
    <property type="entry name" value="AGTRAP"/>
    <property type="match status" value="1"/>
</dbReference>
<dbReference type="Proteomes" id="UP001166052">
    <property type="component" value="Unassembled WGS sequence"/>
</dbReference>